<feature type="domain" description="Response regulatory" evidence="7">
    <location>
        <begin position="3"/>
        <end position="118"/>
    </location>
</feature>
<dbReference type="Pfam" id="PF00196">
    <property type="entry name" value="GerE"/>
    <property type="match status" value="1"/>
</dbReference>
<keyword evidence="4" id="KW-0804">Transcription</keyword>
<comment type="caution">
    <text evidence="8">The sequence shown here is derived from an EMBL/GenBank/DDBJ whole genome shotgun (WGS) entry which is preliminary data.</text>
</comment>
<keyword evidence="2" id="KW-0805">Transcription regulation</keyword>
<dbReference type="SUPFAM" id="SSF52172">
    <property type="entry name" value="CheY-like"/>
    <property type="match status" value="1"/>
</dbReference>
<dbReference type="PANTHER" id="PTHR43214">
    <property type="entry name" value="TWO-COMPONENT RESPONSE REGULATOR"/>
    <property type="match status" value="1"/>
</dbReference>
<feature type="domain" description="HTH luxR-type" evidence="6">
    <location>
        <begin position="140"/>
        <end position="205"/>
    </location>
</feature>
<dbReference type="SUPFAM" id="SSF46894">
    <property type="entry name" value="C-terminal effector domain of the bipartite response regulators"/>
    <property type="match status" value="1"/>
</dbReference>
<dbReference type="PROSITE" id="PS50043">
    <property type="entry name" value="HTH_LUXR_2"/>
    <property type="match status" value="1"/>
</dbReference>
<name>A0ABT7Q3D2_9GAMM</name>
<evidence type="ECO:0000259" key="6">
    <source>
        <dbReference type="PROSITE" id="PS50043"/>
    </source>
</evidence>
<dbReference type="InterPro" id="IPR016032">
    <property type="entry name" value="Sig_transdc_resp-reg_C-effctor"/>
</dbReference>
<evidence type="ECO:0000256" key="3">
    <source>
        <dbReference type="ARBA" id="ARBA00023125"/>
    </source>
</evidence>
<organism evidence="8 9">
    <name type="scientific">Aeromonas bestiarum</name>
    <dbReference type="NCBI Taxonomy" id="105751"/>
    <lineage>
        <taxon>Bacteria</taxon>
        <taxon>Pseudomonadati</taxon>
        <taxon>Pseudomonadota</taxon>
        <taxon>Gammaproteobacteria</taxon>
        <taxon>Aeromonadales</taxon>
        <taxon>Aeromonadaceae</taxon>
        <taxon>Aeromonas</taxon>
    </lineage>
</organism>
<dbReference type="InterPro" id="IPR000792">
    <property type="entry name" value="Tscrpt_reg_LuxR_C"/>
</dbReference>
<keyword evidence="1 5" id="KW-0597">Phosphoprotein</keyword>
<dbReference type="PROSITE" id="PS00622">
    <property type="entry name" value="HTH_LUXR_1"/>
    <property type="match status" value="1"/>
</dbReference>
<evidence type="ECO:0000259" key="7">
    <source>
        <dbReference type="PROSITE" id="PS50110"/>
    </source>
</evidence>
<dbReference type="CDD" id="cd17535">
    <property type="entry name" value="REC_NarL-like"/>
    <property type="match status" value="1"/>
</dbReference>
<evidence type="ECO:0000256" key="2">
    <source>
        <dbReference type="ARBA" id="ARBA00023015"/>
    </source>
</evidence>
<dbReference type="PROSITE" id="PS50110">
    <property type="entry name" value="RESPONSE_REGULATORY"/>
    <property type="match status" value="1"/>
</dbReference>
<dbReference type="InterPro" id="IPR011006">
    <property type="entry name" value="CheY-like_superfamily"/>
</dbReference>
<evidence type="ECO:0000313" key="9">
    <source>
        <dbReference type="Proteomes" id="UP001168107"/>
    </source>
</evidence>
<protein>
    <submittedName>
        <fullName evidence="8">Response regulator transcription factor</fullName>
    </submittedName>
</protein>
<accession>A0ABT7Q3D2</accession>
<dbReference type="SMART" id="SM00421">
    <property type="entry name" value="HTH_LUXR"/>
    <property type="match status" value="1"/>
</dbReference>
<sequence>MKKVLIVDDHPAIRVAVRILLQQEKYVIVGEVDNGVDALSAFKKIKPDIIVIDIGIPNLDGIEVIKRIRKENLYTNVIVFSAIDSHHSMVRCMQAGADGFISKLDDITALKKAIPKCVNGIKVFPRQAMQEARHASVIDSDDIFHSLSDREITVLRSLCLGKSNKEIAIDMLLSEKTISTYKTRMMAKLNVSNMVELLELAKKRELF</sequence>
<keyword evidence="9" id="KW-1185">Reference proteome</keyword>
<proteinExistence type="predicted"/>
<dbReference type="InterPro" id="IPR001789">
    <property type="entry name" value="Sig_transdc_resp-reg_receiver"/>
</dbReference>
<dbReference type="CDD" id="cd06170">
    <property type="entry name" value="LuxR_C_like"/>
    <property type="match status" value="1"/>
</dbReference>
<dbReference type="RefSeq" id="WP_290019331.1">
    <property type="nucleotide sequence ID" value="NZ_JAOPLL010000012.1"/>
</dbReference>
<dbReference type="PANTHER" id="PTHR43214:SF41">
    <property type="entry name" value="NITRATE_NITRITE RESPONSE REGULATOR PROTEIN NARP"/>
    <property type="match status" value="1"/>
</dbReference>
<evidence type="ECO:0000256" key="1">
    <source>
        <dbReference type="ARBA" id="ARBA00022553"/>
    </source>
</evidence>
<feature type="modified residue" description="4-aspartylphosphate" evidence="5">
    <location>
        <position position="53"/>
    </location>
</feature>
<keyword evidence="3" id="KW-0238">DNA-binding</keyword>
<evidence type="ECO:0000256" key="4">
    <source>
        <dbReference type="ARBA" id="ARBA00023163"/>
    </source>
</evidence>
<dbReference type="PRINTS" id="PR00038">
    <property type="entry name" value="HTHLUXR"/>
</dbReference>
<dbReference type="EMBL" id="JAOPLL010000012">
    <property type="protein sequence ID" value="MDM5073584.1"/>
    <property type="molecule type" value="Genomic_DNA"/>
</dbReference>
<gene>
    <name evidence="8" type="ORF">OB935_17315</name>
</gene>
<dbReference type="InterPro" id="IPR039420">
    <property type="entry name" value="WalR-like"/>
</dbReference>
<dbReference type="SMART" id="SM00448">
    <property type="entry name" value="REC"/>
    <property type="match status" value="1"/>
</dbReference>
<dbReference type="InterPro" id="IPR058245">
    <property type="entry name" value="NreC/VraR/RcsB-like_REC"/>
</dbReference>
<evidence type="ECO:0000256" key="5">
    <source>
        <dbReference type="PROSITE-ProRule" id="PRU00169"/>
    </source>
</evidence>
<evidence type="ECO:0000313" key="8">
    <source>
        <dbReference type="EMBL" id="MDM5073584.1"/>
    </source>
</evidence>
<dbReference type="Pfam" id="PF00072">
    <property type="entry name" value="Response_reg"/>
    <property type="match status" value="1"/>
</dbReference>
<dbReference type="Gene3D" id="3.40.50.2300">
    <property type="match status" value="1"/>
</dbReference>
<reference evidence="8" key="1">
    <citation type="submission" date="2024-05" db="EMBL/GenBank/DDBJ databases">
        <title>WGS of Aeromonas isolates.</title>
        <authorList>
            <person name="Lee H."/>
        </authorList>
    </citation>
    <scope>NUCLEOTIDE SEQUENCE</scope>
    <source>
        <strain evidence="8">SU58-3</strain>
    </source>
</reference>
<dbReference type="Proteomes" id="UP001168107">
    <property type="component" value="Unassembled WGS sequence"/>
</dbReference>